<dbReference type="Proteomes" id="UP000814243">
    <property type="component" value="Unassembled WGS sequence"/>
</dbReference>
<feature type="compositionally biased region" description="Polar residues" evidence="1">
    <location>
        <begin position="308"/>
        <end position="317"/>
    </location>
</feature>
<evidence type="ECO:0000313" key="2">
    <source>
        <dbReference type="EMBL" id="KAH9630971.1"/>
    </source>
</evidence>
<feature type="compositionally biased region" description="Polar residues" evidence="1">
    <location>
        <begin position="362"/>
        <end position="371"/>
    </location>
</feature>
<feature type="region of interest" description="Disordered" evidence="1">
    <location>
        <begin position="362"/>
        <end position="399"/>
    </location>
</feature>
<feature type="compositionally biased region" description="Low complexity" evidence="1">
    <location>
        <begin position="318"/>
        <end position="327"/>
    </location>
</feature>
<evidence type="ECO:0000256" key="1">
    <source>
        <dbReference type="SAM" id="MobiDB-lite"/>
    </source>
</evidence>
<evidence type="ECO:0000313" key="3">
    <source>
        <dbReference type="Proteomes" id="UP000814243"/>
    </source>
</evidence>
<feature type="compositionally biased region" description="Low complexity" evidence="1">
    <location>
        <begin position="385"/>
        <end position="399"/>
    </location>
</feature>
<dbReference type="EMBL" id="JACEFF010000792">
    <property type="protein sequence ID" value="KAH9630971.1"/>
    <property type="molecule type" value="Genomic_DNA"/>
</dbReference>
<reference evidence="2" key="1">
    <citation type="journal article" date="2021" name="G3 (Bethesda)">
        <title>Genome and transcriptome analysis of the beet armyworm Spodoptera exigua reveals targets for pest control. .</title>
        <authorList>
            <person name="Simon S."/>
            <person name="Breeschoten T."/>
            <person name="Jansen H.J."/>
            <person name="Dirks R.P."/>
            <person name="Schranz M.E."/>
            <person name="Ros V.I.D."/>
        </authorList>
    </citation>
    <scope>NUCLEOTIDE SEQUENCE</scope>
    <source>
        <strain evidence="2">TB_SE_WUR_2020</strain>
    </source>
</reference>
<feature type="region of interest" description="Disordered" evidence="1">
    <location>
        <begin position="308"/>
        <end position="327"/>
    </location>
</feature>
<dbReference type="AlphaFoldDB" id="A0A922M5W7"/>
<comment type="caution">
    <text evidence="2">The sequence shown here is derived from an EMBL/GenBank/DDBJ whole genome shotgun (WGS) entry which is preliminary data.</text>
</comment>
<proteinExistence type="predicted"/>
<gene>
    <name evidence="2" type="ORF">HF086_013510</name>
</gene>
<protein>
    <submittedName>
        <fullName evidence="2">Uncharacterized protein</fullName>
    </submittedName>
</protein>
<name>A0A922M5W7_SPOEX</name>
<sequence length="399" mass="45829">MANDLISILNELEKIKVSLRKLGPSKRELNVNYIKRKFLDAEKLYSENKTLCKLILEEKLFTKEFTEIFFLDIISRIEDTFSKIKTYCVSSEQTTKMEKFNLKTAASLVPVMDSTEESVEKIIDSVELYDCCLTETSCKKLLASFVLKTRLTKTAKLKLKRDYDSCTDLIKDMKLFLLTKKSSNSLMTQLNSIRQNDLSIADFGSKLEELFTDLTISQAKSNNEAFEILRPINEELAVKKFADGLRNRRLSTIIAARNYTDLKDAVRAALDEELSQPQPTTSNSILNIRGKSHTLQLRGRGNYHFRSQSGFRGNFSQNRGNNNSYANRNRTFQYNNFAFRGRQSRGFRTRPNRGRVVYNSRGQQQINVAKTDTTKSEGTEGSTDNQENNNNQFFRSQQS</sequence>
<accession>A0A922M5W7</accession>
<organism evidence="2 3">
    <name type="scientific">Spodoptera exigua</name>
    <name type="common">Beet armyworm</name>
    <name type="synonym">Noctua fulgens</name>
    <dbReference type="NCBI Taxonomy" id="7107"/>
    <lineage>
        <taxon>Eukaryota</taxon>
        <taxon>Metazoa</taxon>
        <taxon>Ecdysozoa</taxon>
        <taxon>Arthropoda</taxon>
        <taxon>Hexapoda</taxon>
        <taxon>Insecta</taxon>
        <taxon>Pterygota</taxon>
        <taxon>Neoptera</taxon>
        <taxon>Endopterygota</taxon>
        <taxon>Lepidoptera</taxon>
        <taxon>Glossata</taxon>
        <taxon>Ditrysia</taxon>
        <taxon>Noctuoidea</taxon>
        <taxon>Noctuidae</taxon>
        <taxon>Amphipyrinae</taxon>
        <taxon>Spodoptera</taxon>
    </lineage>
</organism>